<comment type="similarity">
    <text evidence="2 3">Belongs to the small heat shock protein (HSP20) family.</text>
</comment>
<dbReference type="EMBL" id="MN685593">
    <property type="protein sequence ID" value="QNJ44854.1"/>
    <property type="molecule type" value="mRNA"/>
</dbReference>
<dbReference type="GO" id="GO:0005737">
    <property type="term" value="C:cytoplasm"/>
    <property type="evidence" value="ECO:0007669"/>
    <property type="project" value="TreeGrafter"/>
</dbReference>
<evidence type="ECO:0000256" key="1">
    <source>
        <dbReference type="ARBA" id="ARBA00023016"/>
    </source>
</evidence>
<evidence type="ECO:0000313" key="5">
    <source>
        <dbReference type="EMBL" id="QNJ44854.1"/>
    </source>
</evidence>
<dbReference type="PANTHER" id="PTHR45640:SF13">
    <property type="entry name" value="HEAT SHOCK PROTEIN 22-RELATED"/>
    <property type="match status" value="1"/>
</dbReference>
<accession>A0A7G8KP71</accession>
<protein>
    <submittedName>
        <fullName evidence="5">SHSP17.3</fullName>
    </submittedName>
</protein>
<dbReference type="PROSITE" id="PS01031">
    <property type="entry name" value="SHSP"/>
    <property type="match status" value="1"/>
</dbReference>
<dbReference type="InterPro" id="IPR001436">
    <property type="entry name" value="Alpha-crystallin/sHSP_animal"/>
</dbReference>
<dbReference type="PANTHER" id="PTHR45640">
    <property type="entry name" value="HEAT SHOCK PROTEIN HSP-12.2-RELATED"/>
    <property type="match status" value="1"/>
</dbReference>
<evidence type="ECO:0000259" key="4">
    <source>
        <dbReference type="PROSITE" id="PS01031"/>
    </source>
</evidence>
<keyword evidence="1" id="KW-0346">Stress response</keyword>
<dbReference type="AlphaFoldDB" id="A0A7G8KP71"/>
<reference evidence="5" key="1">
    <citation type="submission" date="2019-11" db="EMBL/GenBank/DDBJ databases">
        <authorList>
            <person name="Jia D."/>
            <person name="Liu Y."/>
            <person name="Ma R."/>
        </authorList>
    </citation>
    <scope>NUCLEOTIDE SEQUENCE</scope>
</reference>
<evidence type="ECO:0000256" key="3">
    <source>
        <dbReference type="RuleBase" id="RU003616"/>
    </source>
</evidence>
<dbReference type="CDD" id="cd06526">
    <property type="entry name" value="metazoan_ACD"/>
    <property type="match status" value="1"/>
</dbReference>
<dbReference type="PRINTS" id="PR00299">
    <property type="entry name" value="ACRYSTALLIN"/>
</dbReference>
<dbReference type="Gene3D" id="2.60.40.790">
    <property type="match status" value="1"/>
</dbReference>
<evidence type="ECO:0000256" key="2">
    <source>
        <dbReference type="PROSITE-ProRule" id="PRU00285"/>
    </source>
</evidence>
<dbReference type="InterPro" id="IPR002068">
    <property type="entry name" value="A-crystallin/Hsp20_dom"/>
</dbReference>
<dbReference type="Pfam" id="PF00011">
    <property type="entry name" value="HSP20"/>
    <property type="match status" value="1"/>
</dbReference>
<dbReference type="GO" id="GO:0005634">
    <property type="term" value="C:nucleus"/>
    <property type="evidence" value="ECO:0007669"/>
    <property type="project" value="TreeGrafter"/>
</dbReference>
<feature type="domain" description="SHSP" evidence="4">
    <location>
        <begin position="32"/>
        <end position="140"/>
    </location>
</feature>
<dbReference type="GO" id="GO:0051082">
    <property type="term" value="F:unfolded protein binding"/>
    <property type="evidence" value="ECO:0007669"/>
    <property type="project" value="TreeGrafter"/>
</dbReference>
<dbReference type="GO" id="GO:0009408">
    <property type="term" value="P:response to heat"/>
    <property type="evidence" value="ECO:0007669"/>
    <property type="project" value="TreeGrafter"/>
</dbReference>
<dbReference type="SUPFAM" id="SSF49764">
    <property type="entry name" value="HSP20-like chaperones"/>
    <property type="match status" value="1"/>
</dbReference>
<sequence>MNVFPTILREFAKPLKLIEKHMKLGDDFFRPKVNLEFLDKNEFIQDRDMVQVRLPVPEFKPSEITVKTVDGNAIQVEARQKEEINNGDFVGKYFIRRFVVPFGTELKNAKSSLSEDGVLVITAPRNIKDLEERIIPIVADTTIELKKISSP</sequence>
<dbReference type="InterPro" id="IPR008978">
    <property type="entry name" value="HSP20-like_chaperone"/>
</dbReference>
<name>A0A7G8KP71_9CUCU</name>
<organism evidence="5">
    <name type="scientific">Agasicles hygrophila</name>
    <dbReference type="NCBI Taxonomy" id="715812"/>
    <lineage>
        <taxon>Eukaryota</taxon>
        <taxon>Metazoa</taxon>
        <taxon>Ecdysozoa</taxon>
        <taxon>Arthropoda</taxon>
        <taxon>Hexapoda</taxon>
        <taxon>Insecta</taxon>
        <taxon>Pterygota</taxon>
        <taxon>Neoptera</taxon>
        <taxon>Endopterygota</taxon>
        <taxon>Coleoptera</taxon>
        <taxon>Polyphaga</taxon>
        <taxon>Cucujiformia</taxon>
        <taxon>Chrysomeloidea</taxon>
        <taxon>Chrysomelidae</taxon>
        <taxon>Galerucinae</taxon>
        <taxon>Alticini</taxon>
        <taxon>Agasicles</taxon>
    </lineage>
</organism>
<proteinExistence type="evidence at transcript level"/>
<dbReference type="GO" id="GO:0042026">
    <property type="term" value="P:protein refolding"/>
    <property type="evidence" value="ECO:0007669"/>
    <property type="project" value="TreeGrafter"/>
</dbReference>